<evidence type="ECO:0000313" key="3">
    <source>
        <dbReference type="Proteomes" id="UP000823388"/>
    </source>
</evidence>
<sequence length="230" mass="25016">MRRCRRRRPGASTSRTRLAATSVAPFTAAPQRAADLVLSPKLFPLPDLLLFTHTFRDAEHGMVAERLPRRVASPTSLPLSSCISMAASPACRPVAQERRPHTQPTRVSPVGCSPAAAATAGHRPPVSVDTITFAWPRLVARPQRACMQPPWQRRPRHRRCRPRPRGPGHEPLTGGQSEPSRLTAAGAGEQVGWPTAARPPPAPPPRLATGRRSAWARLLPSFTPSSTKIH</sequence>
<name>A0A8T0R275_PANVG</name>
<accession>A0A8T0R275</accession>
<protein>
    <submittedName>
        <fullName evidence="2">Uncharacterized protein</fullName>
    </submittedName>
</protein>
<comment type="caution">
    <text evidence="2">The sequence shown here is derived from an EMBL/GenBank/DDBJ whole genome shotgun (WGS) entry which is preliminary data.</text>
</comment>
<organism evidence="2 3">
    <name type="scientific">Panicum virgatum</name>
    <name type="common">Blackwell switchgrass</name>
    <dbReference type="NCBI Taxonomy" id="38727"/>
    <lineage>
        <taxon>Eukaryota</taxon>
        <taxon>Viridiplantae</taxon>
        <taxon>Streptophyta</taxon>
        <taxon>Embryophyta</taxon>
        <taxon>Tracheophyta</taxon>
        <taxon>Spermatophyta</taxon>
        <taxon>Magnoliopsida</taxon>
        <taxon>Liliopsida</taxon>
        <taxon>Poales</taxon>
        <taxon>Poaceae</taxon>
        <taxon>PACMAD clade</taxon>
        <taxon>Panicoideae</taxon>
        <taxon>Panicodae</taxon>
        <taxon>Paniceae</taxon>
        <taxon>Panicinae</taxon>
        <taxon>Panicum</taxon>
        <taxon>Panicum sect. Hiantes</taxon>
    </lineage>
</organism>
<evidence type="ECO:0000256" key="1">
    <source>
        <dbReference type="SAM" id="MobiDB-lite"/>
    </source>
</evidence>
<keyword evidence="3" id="KW-1185">Reference proteome</keyword>
<gene>
    <name evidence="2" type="ORF">PVAP13_6NG246006</name>
</gene>
<reference evidence="2" key="1">
    <citation type="submission" date="2020-05" db="EMBL/GenBank/DDBJ databases">
        <title>WGS assembly of Panicum virgatum.</title>
        <authorList>
            <person name="Lovell J.T."/>
            <person name="Jenkins J."/>
            <person name="Shu S."/>
            <person name="Juenger T.E."/>
            <person name="Schmutz J."/>
        </authorList>
    </citation>
    <scope>NUCLEOTIDE SEQUENCE</scope>
    <source>
        <strain evidence="2">AP13</strain>
    </source>
</reference>
<feature type="region of interest" description="Disordered" evidence="1">
    <location>
        <begin position="98"/>
        <end position="123"/>
    </location>
</feature>
<proteinExistence type="predicted"/>
<dbReference type="AlphaFoldDB" id="A0A8T0R275"/>
<dbReference type="EMBL" id="CM029048">
    <property type="protein sequence ID" value="KAG2579248.1"/>
    <property type="molecule type" value="Genomic_DNA"/>
</dbReference>
<evidence type="ECO:0000313" key="2">
    <source>
        <dbReference type="EMBL" id="KAG2579248.1"/>
    </source>
</evidence>
<dbReference type="Proteomes" id="UP000823388">
    <property type="component" value="Chromosome 6N"/>
</dbReference>
<feature type="region of interest" description="Disordered" evidence="1">
    <location>
        <begin position="146"/>
        <end position="230"/>
    </location>
</feature>
<feature type="compositionally biased region" description="Pro residues" evidence="1">
    <location>
        <begin position="197"/>
        <end position="206"/>
    </location>
</feature>
<feature type="compositionally biased region" description="Basic residues" evidence="1">
    <location>
        <begin position="153"/>
        <end position="166"/>
    </location>
</feature>